<protein>
    <submittedName>
        <fullName evidence="2">Uncharacterized protein</fullName>
    </submittedName>
</protein>
<feature type="compositionally biased region" description="Polar residues" evidence="1">
    <location>
        <begin position="76"/>
        <end position="95"/>
    </location>
</feature>
<evidence type="ECO:0000313" key="3">
    <source>
        <dbReference type="Proteomes" id="UP000028582"/>
    </source>
</evidence>
<comment type="caution">
    <text evidence="2">The sequence shown here is derived from an EMBL/GenBank/DDBJ whole genome shotgun (WGS) entry which is preliminary data.</text>
</comment>
<proteinExistence type="predicted"/>
<evidence type="ECO:0000256" key="1">
    <source>
        <dbReference type="SAM" id="MobiDB-lite"/>
    </source>
</evidence>
<name>A0A080ZVL2_PHYNI</name>
<feature type="compositionally biased region" description="Basic residues" evidence="1">
    <location>
        <begin position="249"/>
        <end position="260"/>
    </location>
</feature>
<dbReference type="EMBL" id="ANJA01002295">
    <property type="protein sequence ID" value="ETO70673.1"/>
    <property type="molecule type" value="Genomic_DNA"/>
</dbReference>
<accession>A0A080ZVL2</accession>
<feature type="region of interest" description="Disordered" evidence="1">
    <location>
        <begin position="56"/>
        <end position="276"/>
    </location>
</feature>
<dbReference type="Proteomes" id="UP000028582">
    <property type="component" value="Unassembled WGS sequence"/>
</dbReference>
<reference evidence="2 3" key="1">
    <citation type="submission" date="2013-11" db="EMBL/GenBank/DDBJ databases">
        <title>The Genome Sequence of Phytophthora parasitica P1976.</title>
        <authorList>
            <consortium name="The Broad Institute Genomics Platform"/>
            <person name="Russ C."/>
            <person name="Tyler B."/>
            <person name="Panabieres F."/>
            <person name="Shan W."/>
            <person name="Tripathy S."/>
            <person name="Grunwald N."/>
            <person name="Machado M."/>
            <person name="Johnson C.S."/>
            <person name="Walker B."/>
            <person name="Young S."/>
            <person name="Zeng Q."/>
            <person name="Gargeya S."/>
            <person name="Fitzgerald M."/>
            <person name="Haas B."/>
            <person name="Abouelleil A."/>
            <person name="Allen A.W."/>
            <person name="Alvarado L."/>
            <person name="Arachchi H.M."/>
            <person name="Berlin A.M."/>
            <person name="Chapman S.B."/>
            <person name="Gainer-Dewar J."/>
            <person name="Goldberg J."/>
            <person name="Griggs A."/>
            <person name="Gujja S."/>
            <person name="Hansen M."/>
            <person name="Howarth C."/>
            <person name="Imamovic A."/>
            <person name="Ireland A."/>
            <person name="Larimer J."/>
            <person name="McCowan C."/>
            <person name="Murphy C."/>
            <person name="Pearson M."/>
            <person name="Poon T.W."/>
            <person name="Priest M."/>
            <person name="Roberts A."/>
            <person name="Saif S."/>
            <person name="Shea T."/>
            <person name="Sisk P."/>
            <person name="Sykes S."/>
            <person name="Wortman J."/>
            <person name="Nusbaum C."/>
            <person name="Birren B."/>
        </authorList>
    </citation>
    <scope>NUCLEOTIDE SEQUENCE [LARGE SCALE GENOMIC DNA]</scope>
    <source>
        <strain evidence="2 3">P1976</strain>
    </source>
</reference>
<feature type="compositionally biased region" description="Polar residues" evidence="1">
    <location>
        <begin position="112"/>
        <end position="122"/>
    </location>
</feature>
<dbReference type="AlphaFoldDB" id="A0A080ZVL2"/>
<organism evidence="2 3">
    <name type="scientific">Phytophthora nicotianae P1976</name>
    <dbReference type="NCBI Taxonomy" id="1317066"/>
    <lineage>
        <taxon>Eukaryota</taxon>
        <taxon>Sar</taxon>
        <taxon>Stramenopiles</taxon>
        <taxon>Oomycota</taxon>
        <taxon>Peronosporomycetes</taxon>
        <taxon>Peronosporales</taxon>
        <taxon>Peronosporaceae</taxon>
        <taxon>Phytophthora</taxon>
    </lineage>
</organism>
<evidence type="ECO:0000313" key="2">
    <source>
        <dbReference type="EMBL" id="ETO70673.1"/>
    </source>
</evidence>
<sequence>MQMQDMPSDGWVVVPGRLQCDCCYCWKHGVCPHIIDACTAAGVPCPGLTPSPRRFVTNARRSRPPARRGGAARRLQLNQASTNASSERSDSSVTDTEALDDDASLAVSDPATSNRDNQNAPPLTTDVDGGLVGVDVTSSDSAGPVDTSVSGDDDDTPSGSLGVVTSDANADDDMVREQSLPHDTATAASSQEASSARHPIATRANRAGKSSARDEAVPELRSVASPTSLTAGAHEAVARLSAQRASTSKPRRTGRRRRPTTRAAESQEQARKRTHR</sequence>
<feature type="compositionally biased region" description="Low complexity" evidence="1">
    <location>
        <begin position="184"/>
        <end position="196"/>
    </location>
</feature>
<feature type="compositionally biased region" description="Low complexity" evidence="1">
    <location>
        <begin position="123"/>
        <end position="150"/>
    </location>
</feature>
<gene>
    <name evidence="2" type="ORF">F444_12867</name>
</gene>